<accession>A0A0F4YLN0</accession>
<evidence type="ECO:0000313" key="1">
    <source>
        <dbReference type="EMBL" id="KKA19124.1"/>
    </source>
</evidence>
<dbReference type="GeneID" id="25319192"/>
<dbReference type="Proteomes" id="UP000053958">
    <property type="component" value="Unassembled WGS sequence"/>
</dbReference>
<name>A0A0F4YLN0_RASE3</name>
<dbReference type="OrthoDB" id="4186463at2759"/>
<dbReference type="STRING" id="1408163.A0A0F4YLN0"/>
<dbReference type="EMBL" id="LASV01000381">
    <property type="protein sequence ID" value="KKA19124.1"/>
    <property type="molecule type" value="Genomic_DNA"/>
</dbReference>
<dbReference type="AlphaFoldDB" id="A0A0F4YLN0"/>
<proteinExistence type="predicted"/>
<organism evidence="1 2">
    <name type="scientific">Rasamsonia emersonii (strain ATCC 16479 / CBS 393.64 / IMI 116815)</name>
    <dbReference type="NCBI Taxonomy" id="1408163"/>
    <lineage>
        <taxon>Eukaryota</taxon>
        <taxon>Fungi</taxon>
        <taxon>Dikarya</taxon>
        <taxon>Ascomycota</taxon>
        <taxon>Pezizomycotina</taxon>
        <taxon>Eurotiomycetes</taxon>
        <taxon>Eurotiomycetidae</taxon>
        <taxon>Eurotiales</taxon>
        <taxon>Trichocomaceae</taxon>
        <taxon>Rasamsonia</taxon>
    </lineage>
</organism>
<evidence type="ECO:0000313" key="2">
    <source>
        <dbReference type="Proteomes" id="UP000053958"/>
    </source>
</evidence>
<reference evidence="1 2" key="1">
    <citation type="submission" date="2015-04" db="EMBL/GenBank/DDBJ databases">
        <authorList>
            <person name="Heijne W.H."/>
            <person name="Fedorova N.D."/>
            <person name="Nierman W.C."/>
            <person name="Vollebregt A.W."/>
            <person name="Zhao Z."/>
            <person name="Wu L."/>
            <person name="Kumar M."/>
            <person name="Stam H."/>
            <person name="van den Berg M.A."/>
            <person name="Pel H.J."/>
        </authorList>
    </citation>
    <scope>NUCLEOTIDE SEQUENCE [LARGE SCALE GENOMIC DNA]</scope>
    <source>
        <strain evidence="1 2">CBS 393.64</strain>
    </source>
</reference>
<protein>
    <submittedName>
        <fullName evidence="1">Uncharacterized protein</fullName>
    </submittedName>
</protein>
<dbReference type="RefSeq" id="XP_013325736.1">
    <property type="nucleotide sequence ID" value="XM_013470282.1"/>
</dbReference>
<comment type="caution">
    <text evidence="1">The sequence shown here is derived from an EMBL/GenBank/DDBJ whole genome shotgun (WGS) entry which is preliminary data.</text>
</comment>
<gene>
    <name evidence="1" type="ORF">T310_6915</name>
</gene>
<keyword evidence="2" id="KW-1185">Reference proteome</keyword>
<sequence>MADSMLSQLSCSPPRAGTPPRVATVEDMLEWLRWDGWYRGIVGWCTEYSDTELFSPREAERDGSSRFAAFYSPGSWKPPQRDFDLNAGLREASYMEEHEKFVRRMIESHKKLLVEAIEEVDRRLVQAGLSVEQNENADKRASSVYAKLQRLEEAKRKRRPDPRVRVQVICHAGNADTGYEPVTLDLHLPHKWTEHELRPINGENPGQERIWNYRVIGKNDHIMSLREGSWHALRSQEDFTMLMREIVRDSSKLAVICHETDLQQRRNLTAPEQWKDVTPDDMWKALGLDHSTQWNEDEQIKWGSEASDSLMDLVDNLPDDLF</sequence>